<dbReference type="Pfam" id="PF00400">
    <property type="entry name" value="WD40"/>
    <property type="match status" value="5"/>
</dbReference>
<name>A0A0M8MQ27_9BASI</name>
<dbReference type="SUPFAM" id="SSF50978">
    <property type="entry name" value="WD40 repeat-like"/>
    <property type="match status" value="1"/>
</dbReference>
<keyword evidence="3" id="KW-0677">Repeat</keyword>
<dbReference type="Proteomes" id="UP000037751">
    <property type="component" value="Unassembled WGS sequence"/>
</dbReference>
<feature type="repeat" description="WD" evidence="9">
    <location>
        <begin position="437"/>
        <end position="476"/>
    </location>
</feature>
<keyword evidence="4" id="KW-1000">Mitochondrion outer membrane</keyword>
<feature type="repeat" description="WD" evidence="9">
    <location>
        <begin position="568"/>
        <end position="607"/>
    </location>
</feature>
<sequence>MTAVPPPSSSSTSSPTKPATSAPSYLRKTASSIGMDTRAAQADTNRLLSEMAPHLMTPAMVNALARVSLQAGQLSTARDPFPLQRATLLLAPRFSMDNPARSLARISSSILQFSGLGKNSRSENGKERTPMTSMDIGVLEESQRILEHANEDLDMSLDTDLLDGETMEDDVPVSLLRGYEATVPQASINKVRRRKLRATAKVKRRDKDQHLLSLEELEVQDQEVQEEMRHLEIRRALYNSEIVNVDAKIAALEATKAQLQQKLLSVREEELELEDELQGLSELLELQRRRRAMPGGRGLDASTVLPTGSSRRWKGPVFLPNEHDELPSEVAFMTLDLQTGPVTALDFSEPYGTLVSAAVDDAVRVWDLSTGEDVGRLRGHTDMVKCLQVEDELCVTGSMDSTLRVWDLRHVDAFESACQARMDGESVVAEDPCVRTLEGHSRGITALFYDEQTLVTGAADKTLRQWDLETGQCVTTMDILWAMTNPSTSVDFRAPNEGTAPLLDPLHVTAQFSGPFSYPQPPYEDGSWEMYTDFVGGVQFWGYALASGSGDGGVRLWDLRTGQAHRTLLGHTAPITCVQFDETYLISGSLDKTIRLWDLRTGHVCETLSFEHPVTALQFDSRKIVSAVGACAADVYNRTSEKHAKLLTNGHTAPVERLRYMDRYAVTGGRDSRIKVWSL</sequence>
<dbReference type="PROSITE" id="PS50294">
    <property type="entry name" value="WD_REPEATS_REGION"/>
    <property type="match status" value="5"/>
</dbReference>
<dbReference type="GO" id="GO:0000266">
    <property type="term" value="P:mitochondrial fission"/>
    <property type="evidence" value="ECO:0007669"/>
    <property type="project" value="TreeGrafter"/>
</dbReference>
<dbReference type="PROSITE" id="PS50082">
    <property type="entry name" value="WD_REPEATS_2"/>
    <property type="match status" value="6"/>
</dbReference>
<dbReference type="EMBL" id="LGAV01000003">
    <property type="protein sequence ID" value="KOS14537.1"/>
    <property type="molecule type" value="Genomic_DNA"/>
</dbReference>
<dbReference type="RefSeq" id="XP_017992169.1">
    <property type="nucleotide sequence ID" value="XM_018135192.1"/>
</dbReference>
<evidence type="ECO:0000313" key="12">
    <source>
        <dbReference type="EMBL" id="KOS14537.1"/>
    </source>
</evidence>
<feature type="coiled-coil region" evidence="10">
    <location>
        <begin position="207"/>
        <end position="290"/>
    </location>
</feature>
<evidence type="ECO:0000256" key="8">
    <source>
        <dbReference type="ARBA" id="ARBA00038415"/>
    </source>
</evidence>
<organism evidence="12 13">
    <name type="scientific">Malassezia pachydermatis</name>
    <dbReference type="NCBI Taxonomy" id="77020"/>
    <lineage>
        <taxon>Eukaryota</taxon>
        <taxon>Fungi</taxon>
        <taxon>Dikarya</taxon>
        <taxon>Basidiomycota</taxon>
        <taxon>Ustilaginomycotina</taxon>
        <taxon>Malasseziomycetes</taxon>
        <taxon>Malasseziales</taxon>
        <taxon>Malasseziaceae</taxon>
        <taxon>Malassezia</taxon>
    </lineage>
</organism>
<accession>A0A0M8MQ27</accession>
<dbReference type="VEuPathDB" id="FungiDB:Malapachy_0677"/>
<comment type="subcellular location">
    <subcellularLocation>
        <location evidence="1">Mitochondrion outer membrane</location>
        <topology evidence="1">Peripheral membrane protein</topology>
        <orientation evidence="1">Cytoplasmic side</orientation>
    </subcellularLocation>
</comment>
<evidence type="ECO:0000256" key="2">
    <source>
        <dbReference type="ARBA" id="ARBA00022574"/>
    </source>
</evidence>
<keyword evidence="5 10" id="KW-0175">Coiled coil</keyword>
<evidence type="ECO:0000256" key="6">
    <source>
        <dbReference type="ARBA" id="ARBA00023128"/>
    </source>
</evidence>
<dbReference type="InterPro" id="IPR001680">
    <property type="entry name" value="WD40_rpt"/>
</dbReference>
<dbReference type="AlphaFoldDB" id="A0A0M8MQ27"/>
<gene>
    <name evidence="12" type="ORF">Malapachy_0677</name>
</gene>
<evidence type="ECO:0000256" key="5">
    <source>
        <dbReference type="ARBA" id="ARBA00023054"/>
    </source>
</evidence>
<evidence type="ECO:0000256" key="11">
    <source>
        <dbReference type="SAM" id="MobiDB-lite"/>
    </source>
</evidence>
<comment type="caution">
    <text evidence="12">The sequence shown here is derived from an EMBL/GenBank/DDBJ whole genome shotgun (WGS) entry which is preliminary data.</text>
</comment>
<dbReference type="InterPro" id="IPR036322">
    <property type="entry name" value="WD40_repeat_dom_sf"/>
</dbReference>
<keyword evidence="2 9" id="KW-0853">WD repeat</keyword>
<dbReference type="CDD" id="cd00200">
    <property type="entry name" value="WD40"/>
    <property type="match status" value="1"/>
</dbReference>
<evidence type="ECO:0000313" key="13">
    <source>
        <dbReference type="Proteomes" id="UP000037751"/>
    </source>
</evidence>
<keyword evidence="6" id="KW-0496">Mitochondrion</keyword>
<feature type="repeat" description="WD" evidence="9">
    <location>
        <begin position="545"/>
        <end position="567"/>
    </location>
</feature>
<dbReference type="PANTHER" id="PTHR19855:SF28">
    <property type="entry name" value="CCR4-ASSOCIATED FACTOR 4"/>
    <property type="match status" value="1"/>
</dbReference>
<evidence type="ECO:0000256" key="9">
    <source>
        <dbReference type="PROSITE-ProRule" id="PRU00221"/>
    </source>
</evidence>
<evidence type="ECO:0000256" key="4">
    <source>
        <dbReference type="ARBA" id="ARBA00022787"/>
    </source>
</evidence>
<comment type="similarity">
    <text evidence="8">Belongs to the WD repeat MDV1/CAF4 family.</text>
</comment>
<feature type="repeat" description="WD" evidence="9">
    <location>
        <begin position="377"/>
        <end position="416"/>
    </location>
</feature>
<dbReference type="InterPro" id="IPR015943">
    <property type="entry name" value="WD40/YVTN_repeat-like_dom_sf"/>
</dbReference>
<dbReference type="InterPro" id="IPR019775">
    <property type="entry name" value="WD40_repeat_CS"/>
</dbReference>
<dbReference type="GO" id="GO:0016559">
    <property type="term" value="P:peroxisome fission"/>
    <property type="evidence" value="ECO:0007669"/>
    <property type="project" value="TreeGrafter"/>
</dbReference>
<keyword evidence="13" id="KW-1185">Reference proteome</keyword>
<keyword evidence="7" id="KW-0472">Membrane</keyword>
<dbReference type="OrthoDB" id="496at2759"/>
<feature type="compositionally biased region" description="Low complexity" evidence="11">
    <location>
        <begin position="9"/>
        <end position="24"/>
    </location>
</feature>
<evidence type="ECO:0000256" key="3">
    <source>
        <dbReference type="ARBA" id="ARBA00022737"/>
    </source>
</evidence>
<dbReference type="Gene3D" id="6.10.280.220">
    <property type="match status" value="1"/>
</dbReference>
<dbReference type="SMART" id="SM00320">
    <property type="entry name" value="WD40"/>
    <property type="match status" value="7"/>
</dbReference>
<dbReference type="STRING" id="77020.A0A0M8MQ27"/>
<dbReference type="GO" id="GO:0005741">
    <property type="term" value="C:mitochondrial outer membrane"/>
    <property type="evidence" value="ECO:0007669"/>
    <property type="project" value="UniProtKB-SubCell"/>
</dbReference>
<dbReference type="InterPro" id="IPR020472">
    <property type="entry name" value="WD40_PAC1"/>
</dbReference>
<proteinExistence type="inferred from homology"/>
<dbReference type="GeneID" id="28727067"/>
<dbReference type="PRINTS" id="PR00320">
    <property type="entry name" value="GPROTEINBRPT"/>
</dbReference>
<evidence type="ECO:0000256" key="1">
    <source>
        <dbReference type="ARBA" id="ARBA00004570"/>
    </source>
</evidence>
<evidence type="ECO:0000256" key="10">
    <source>
        <dbReference type="SAM" id="Coils"/>
    </source>
</evidence>
<reference evidence="12 13" key="1">
    <citation type="submission" date="2015-07" db="EMBL/GenBank/DDBJ databases">
        <title>Draft Genome Sequence of Malassezia furfur CBS1878 and Malassezia pachydermatis CBS1879.</title>
        <authorList>
            <person name="Triana S."/>
            <person name="Ohm R."/>
            <person name="Gonzalez A."/>
            <person name="DeCock H."/>
            <person name="Restrepo S."/>
            <person name="Celis A."/>
        </authorList>
    </citation>
    <scope>NUCLEOTIDE SEQUENCE [LARGE SCALE GENOMIC DNA]</scope>
    <source>
        <strain evidence="12 13">CBS 1879</strain>
    </source>
</reference>
<evidence type="ECO:0000256" key="7">
    <source>
        <dbReference type="ARBA" id="ARBA00023136"/>
    </source>
</evidence>
<feature type="region of interest" description="Disordered" evidence="11">
    <location>
        <begin position="1"/>
        <end position="25"/>
    </location>
</feature>
<feature type="repeat" description="WD" evidence="9">
    <location>
        <begin position="335"/>
        <end position="376"/>
    </location>
</feature>
<dbReference type="Gene3D" id="2.130.10.10">
    <property type="entry name" value="YVTN repeat-like/Quinoprotein amine dehydrogenase"/>
    <property type="match status" value="2"/>
</dbReference>
<dbReference type="PANTHER" id="PTHR19855">
    <property type="entry name" value="WD40 REPEAT PROTEIN 12, 37"/>
    <property type="match status" value="1"/>
</dbReference>
<protein>
    <submittedName>
        <fullName evidence="12">Caf4-ccr4 associated factor</fullName>
    </submittedName>
</protein>
<feature type="repeat" description="WD" evidence="9">
    <location>
        <begin position="648"/>
        <end position="679"/>
    </location>
</feature>
<dbReference type="PROSITE" id="PS00678">
    <property type="entry name" value="WD_REPEATS_1"/>
    <property type="match status" value="4"/>
</dbReference>